<evidence type="ECO:0000256" key="1">
    <source>
        <dbReference type="SAM" id="Phobius"/>
    </source>
</evidence>
<feature type="transmembrane region" description="Helical" evidence="1">
    <location>
        <begin position="138"/>
        <end position="158"/>
    </location>
</feature>
<dbReference type="Proteomes" id="UP000626210">
    <property type="component" value="Unassembled WGS sequence"/>
</dbReference>
<sequence>MVGDALALWLYGVLPLWIAAGFADWWCHRRTAIEHHSGWRESAFHCALFAQMGAATLMTLLLEPTPAVLAILAAAIVAHEATTWLELRFVVGRRAVRPFEQMVHSFMEVLPLAGLLLLALTPPATGAAGLALRHQPLPAATLVGLCTASLVFNVVPLLEELWRCLRARRRPA</sequence>
<keyword evidence="1" id="KW-1133">Transmembrane helix</keyword>
<keyword evidence="1" id="KW-0472">Membrane</keyword>
<feature type="transmembrane region" description="Helical" evidence="1">
    <location>
        <begin position="112"/>
        <end position="132"/>
    </location>
</feature>
<organism evidence="2 3">
    <name type="scientific">Pseudorhodoferax aquiterrae</name>
    <dbReference type="NCBI Taxonomy" id="747304"/>
    <lineage>
        <taxon>Bacteria</taxon>
        <taxon>Pseudomonadati</taxon>
        <taxon>Pseudomonadota</taxon>
        <taxon>Betaproteobacteria</taxon>
        <taxon>Burkholderiales</taxon>
        <taxon>Comamonadaceae</taxon>
    </lineage>
</organism>
<dbReference type="EMBL" id="BMYK01000015">
    <property type="protein sequence ID" value="GHC91962.1"/>
    <property type="molecule type" value="Genomic_DNA"/>
</dbReference>
<reference evidence="3" key="1">
    <citation type="journal article" date="2019" name="Int. J. Syst. Evol. Microbiol.">
        <title>The Global Catalogue of Microorganisms (GCM) 10K type strain sequencing project: providing services to taxonomists for standard genome sequencing and annotation.</title>
        <authorList>
            <consortium name="The Broad Institute Genomics Platform"/>
            <consortium name="The Broad Institute Genome Sequencing Center for Infectious Disease"/>
            <person name="Wu L."/>
            <person name="Ma J."/>
        </authorList>
    </citation>
    <scope>NUCLEOTIDE SEQUENCE [LARGE SCALE GENOMIC DNA]</scope>
    <source>
        <strain evidence="3">KCTC 23314</strain>
    </source>
</reference>
<keyword evidence="3" id="KW-1185">Reference proteome</keyword>
<evidence type="ECO:0008006" key="4">
    <source>
        <dbReference type="Google" id="ProtNLM"/>
    </source>
</evidence>
<feature type="transmembrane region" description="Helical" evidence="1">
    <location>
        <begin position="6"/>
        <end position="23"/>
    </location>
</feature>
<feature type="transmembrane region" description="Helical" evidence="1">
    <location>
        <begin position="43"/>
        <end position="62"/>
    </location>
</feature>
<accession>A0ABQ3G5M2</accession>
<name>A0ABQ3G5M2_9BURK</name>
<feature type="transmembrane region" description="Helical" evidence="1">
    <location>
        <begin position="68"/>
        <end position="91"/>
    </location>
</feature>
<protein>
    <recommendedName>
        <fullName evidence="4">Diguanylate cyclase</fullName>
    </recommendedName>
</protein>
<dbReference type="RefSeq" id="WP_189688796.1">
    <property type="nucleotide sequence ID" value="NZ_BMYK01000015.1"/>
</dbReference>
<gene>
    <name evidence="2" type="ORF">GCM10007320_41370</name>
</gene>
<keyword evidence="1" id="KW-0812">Transmembrane</keyword>
<comment type="caution">
    <text evidence="2">The sequence shown here is derived from an EMBL/GenBank/DDBJ whole genome shotgun (WGS) entry which is preliminary data.</text>
</comment>
<proteinExistence type="predicted"/>
<evidence type="ECO:0000313" key="2">
    <source>
        <dbReference type="EMBL" id="GHC91962.1"/>
    </source>
</evidence>
<evidence type="ECO:0000313" key="3">
    <source>
        <dbReference type="Proteomes" id="UP000626210"/>
    </source>
</evidence>